<keyword evidence="5" id="KW-1185">Reference proteome</keyword>
<dbReference type="PIRSF" id="PIRSF037227">
    <property type="entry name" value="Aminobenzoyl-glu_utiliz_pB"/>
    <property type="match status" value="1"/>
</dbReference>
<dbReference type="Pfam" id="PF01546">
    <property type="entry name" value="Peptidase_M20"/>
    <property type="match status" value="1"/>
</dbReference>
<dbReference type="GO" id="GO:0005737">
    <property type="term" value="C:cytoplasm"/>
    <property type="evidence" value="ECO:0007669"/>
    <property type="project" value="TreeGrafter"/>
</dbReference>
<dbReference type="PANTHER" id="PTHR30575">
    <property type="entry name" value="PEPTIDASE M20"/>
    <property type="match status" value="1"/>
</dbReference>
<dbReference type="InterPro" id="IPR002933">
    <property type="entry name" value="Peptidase_M20"/>
</dbReference>
<comment type="caution">
    <text evidence="4">The sequence shown here is derived from an EMBL/GenBank/DDBJ whole genome shotgun (WGS) entry which is preliminary data.</text>
</comment>
<proteinExistence type="predicted"/>
<evidence type="ECO:0000256" key="2">
    <source>
        <dbReference type="SAM" id="SignalP"/>
    </source>
</evidence>
<dbReference type="SUPFAM" id="SSF55031">
    <property type="entry name" value="Bacterial exopeptidase dimerisation domain"/>
    <property type="match status" value="1"/>
</dbReference>
<protein>
    <submittedName>
        <fullName evidence="4">Amidohydrolase</fullName>
    </submittedName>
</protein>
<dbReference type="InterPro" id="IPR011650">
    <property type="entry name" value="Peptidase_M20_dimer"/>
</dbReference>
<evidence type="ECO:0000256" key="1">
    <source>
        <dbReference type="ARBA" id="ARBA00022801"/>
    </source>
</evidence>
<dbReference type="PANTHER" id="PTHR30575:SF0">
    <property type="entry name" value="XAA-ARG DIPEPTIDASE"/>
    <property type="match status" value="1"/>
</dbReference>
<name>A0A5C5TWW0_9GAMM</name>
<dbReference type="Pfam" id="PF07687">
    <property type="entry name" value="M20_dimer"/>
    <property type="match status" value="1"/>
</dbReference>
<dbReference type="InterPro" id="IPR017145">
    <property type="entry name" value="Aminobenzoyl-glu_utiliz_pB"/>
</dbReference>
<keyword evidence="1 4" id="KW-0378">Hydrolase</keyword>
<dbReference type="AlphaFoldDB" id="A0A5C5TWW0"/>
<organism evidence="4 5">
    <name type="scientific">Luteimonas wenzhouensis</name>
    <dbReference type="NCBI Taxonomy" id="2599615"/>
    <lineage>
        <taxon>Bacteria</taxon>
        <taxon>Pseudomonadati</taxon>
        <taxon>Pseudomonadota</taxon>
        <taxon>Gammaproteobacteria</taxon>
        <taxon>Lysobacterales</taxon>
        <taxon>Lysobacteraceae</taxon>
        <taxon>Luteimonas</taxon>
    </lineage>
</organism>
<dbReference type="GO" id="GO:0046657">
    <property type="term" value="P:folic acid catabolic process"/>
    <property type="evidence" value="ECO:0007669"/>
    <property type="project" value="TreeGrafter"/>
</dbReference>
<dbReference type="Proteomes" id="UP000315949">
    <property type="component" value="Unassembled WGS sequence"/>
</dbReference>
<feature type="signal peptide" evidence="2">
    <location>
        <begin position="1"/>
        <end position="22"/>
    </location>
</feature>
<dbReference type="InterPro" id="IPR036264">
    <property type="entry name" value="Bact_exopeptidase_dim_dom"/>
</dbReference>
<evidence type="ECO:0000259" key="3">
    <source>
        <dbReference type="Pfam" id="PF07687"/>
    </source>
</evidence>
<dbReference type="OrthoDB" id="9781032at2"/>
<dbReference type="SUPFAM" id="SSF53187">
    <property type="entry name" value="Zn-dependent exopeptidases"/>
    <property type="match status" value="1"/>
</dbReference>
<dbReference type="GO" id="GO:0016805">
    <property type="term" value="F:dipeptidase activity"/>
    <property type="evidence" value="ECO:0007669"/>
    <property type="project" value="TreeGrafter"/>
</dbReference>
<accession>A0A5C5TWW0</accession>
<evidence type="ECO:0000313" key="5">
    <source>
        <dbReference type="Proteomes" id="UP000315949"/>
    </source>
</evidence>
<reference evidence="4 5" key="1">
    <citation type="submission" date="2019-07" db="EMBL/GenBank/DDBJ databases">
        <title>Luteimonas sp. YD-1 nov., isolated from acidic soil.</title>
        <authorList>
            <person name="Zhou J."/>
        </authorList>
    </citation>
    <scope>NUCLEOTIDE SEQUENCE [LARGE SCALE GENOMIC DNA]</scope>
    <source>
        <strain evidence="4 5">YD-1</strain>
    </source>
</reference>
<feature type="chain" id="PRO_5022795214" evidence="2">
    <location>
        <begin position="23"/>
        <end position="487"/>
    </location>
</feature>
<dbReference type="InterPro" id="IPR017439">
    <property type="entry name" value="Amidohydrolase"/>
</dbReference>
<dbReference type="Gene3D" id="3.40.630.10">
    <property type="entry name" value="Zn peptidases"/>
    <property type="match status" value="1"/>
</dbReference>
<dbReference type="InterPro" id="IPR052030">
    <property type="entry name" value="Peptidase_M20/M20A_hydrolases"/>
</dbReference>
<keyword evidence="2" id="KW-0732">Signal</keyword>
<feature type="domain" description="Peptidase M20 dimerisation" evidence="3">
    <location>
        <begin position="214"/>
        <end position="306"/>
    </location>
</feature>
<dbReference type="NCBIfam" id="TIGR01891">
    <property type="entry name" value="amidohydrolases"/>
    <property type="match status" value="1"/>
</dbReference>
<dbReference type="GO" id="GO:0071713">
    <property type="term" value="F:para-aminobenzoyl-glutamate hydrolase activity"/>
    <property type="evidence" value="ECO:0007669"/>
    <property type="project" value="TreeGrafter"/>
</dbReference>
<dbReference type="Gene3D" id="3.30.70.360">
    <property type="match status" value="1"/>
</dbReference>
<gene>
    <name evidence="4" type="ORF">FQY79_11600</name>
</gene>
<evidence type="ECO:0000313" key="4">
    <source>
        <dbReference type="EMBL" id="TWT18059.1"/>
    </source>
</evidence>
<dbReference type="EMBL" id="VOHE01000006">
    <property type="protein sequence ID" value="TWT18059.1"/>
    <property type="molecule type" value="Genomic_DNA"/>
</dbReference>
<sequence length="487" mass="50956">MRTLRLVAAVACLAASAPLARAADVDLHAAKARVRAAVEAWAGPQDALAQALWERPELGYREHAGSALLQERLREAGFEVEAGVAGIPTAFVARAGRRGNGPVIALLAEMDALPGMSQQAVPVASPVPGQDAGHACGHNLFGAAAVGAARAIAGWLREGGHPGEVRVYGTPAEEGGSGKVFMVRAGLFDDVDVVLHWHPADANSAAQSTSLANISGKFRFHGVAAHAAISPERGRSALDGVEALNHMANLLREHVPEGTRIHYAVTDGGRAPNVVPARAEAYYYVRHHDAEVVRDVFARLHDAARGAALGTGTTVEFEPLGGVHGLLPNDTLGQVLDRALREVGGVHYDEDDLAFARALQPSLDVPRPVESALEVAPYRSDVRGLASTDVGDVSRVVPTAGLSTATWVPGTPAHSWQAVAASGTAIGRRGARNAAAALAMAAVELYLRPDLVQAARAEFVRARGDAGYRPLLQREVPPLDYRGPAAP</sequence>